<keyword evidence="15" id="KW-1185">Reference proteome</keyword>
<dbReference type="Gene3D" id="1.10.3430.10">
    <property type="entry name" value="Ammonium transporter AmtB like domains"/>
    <property type="match status" value="1"/>
</dbReference>
<evidence type="ECO:0000256" key="4">
    <source>
        <dbReference type="ARBA" id="ARBA00022448"/>
    </source>
</evidence>
<name>A0A6A5FCA1_PERFL</name>
<reference evidence="14 15" key="1">
    <citation type="submission" date="2019-06" db="EMBL/GenBank/DDBJ databases">
        <title>A chromosome-scale genome assembly of the European perch, Perca fluviatilis.</title>
        <authorList>
            <person name="Roques C."/>
            <person name="Zahm M."/>
            <person name="Cabau C."/>
            <person name="Klopp C."/>
            <person name="Bouchez O."/>
            <person name="Donnadieu C."/>
            <person name="Kuhl H."/>
            <person name="Gislard M."/>
            <person name="Guendouz S."/>
            <person name="Journot L."/>
            <person name="Haffray P."/>
            <person name="Bestin A."/>
            <person name="Morvezen R."/>
            <person name="Feron R."/>
            <person name="Wen M."/>
            <person name="Jouanno E."/>
            <person name="Herpin A."/>
            <person name="Schartl M."/>
            <person name="Postlethwait J."/>
            <person name="Schaerlinger B."/>
            <person name="Chardard D."/>
            <person name="Lecocq T."/>
            <person name="Poncet C."/>
            <person name="Jaffrelo L."/>
            <person name="Lampietro C."/>
            <person name="Guiguen Y."/>
        </authorList>
    </citation>
    <scope>NUCLEOTIDE SEQUENCE [LARGE SCALE GENOMIC DNA]</scope>
    <source>
        <tissue evidence="14">Blood</tissue>
    </source>
</reference>
<dbReference type="EMBL" id="VHII01000003">
    <property type="protein sequence ID" value="KAF1392916.1"/>
    <property type="molecule type" value="Genomic_DNA"/>
</dbReference>
<keyword evidence="4" id="KW-0813">Transport</keyword>
<evidence type="ECO:0000313" key="15">
    <source>
        <dbReference type="Proteomes" id="UP000465112"/>
    </source>
</evidence>
<evidence type="ECO:0000256" key="8">
    <source>
        <dbReference type="ARBA" id="ARBA00023136"/>
    </source>
</evidence>
<dbReference type="PANTHER" id="PTHR11730">
    <property type="entry name" value="AMMONIUM TRANSPORTER"/>
    <property type="match status" value="1"/>
</dbReference>
<comment type="caution">
    <text evidence="14">The sequence shown here is derived from an EMBL/GenBank/DDBJ whole genome shotgun (WGS) entry which is preliminary data.</text>
</comment>
<keyword evidence="10" id="KW-0325">Glycoprotein</keyword>
<dbReference type="GO" id="GO:0005886">
    <property type="term" value="C:plasma membrane"/>
    <property type="evidence" value="ECO:0007669"/>
    <property type="project" value="UniProtKB-SubCell"/>
</dbReference>
<evidence type="ECO:0000313" key="14">
    <source>
        <dbReference type="EMBL" id="KAF1392916.1"/>
    </source>
</evidence>
<dbReference type="AlphaFoldDB" id="A0A6A5FCA1"/>
<comment type="similarity">
    <text evidence="2">Belongs to the ammonium transporter (TC 2.A.49) family. Rh subfamily.</text>
</comment>
<dbReference type="PANTHER" id="PTHR11730:SF30">
    <property type="entry name" value="AMMONIUM TRANSPORTER RH TYPE C"/>
    <property type="match status" value="1"/>
</dbReference>
<organism evidence="14 15">
    <name type="scientific">Perca fluviatilis</name>
    <name type="common">European perch</name>
    <dbReference type="NCBI Taxonomy" id="8168"/>
    <lineage>
        <taxon>Eukaryota</taxon>
        <taxon>Metazoa</taxon>
        <taxon>Chordata</taxon>
        <taxon>Craniata</taxon>
        <taxon>Vertebrata</taxon>
        <taxon>Euteleostomi</taxon>
        <taxon>Actinopterygii</taxon>
        <taxon>Neopterygii</taxon>
        <taxon>Teleostei</taxon>
        <taxon>Neoteleostei</taxon>
        <taxon>Acanthomorphata</taxon>
        <taxon>Eupercaria</taxon>
        <taxon>Perciformes</taxon>
        <taxon>Percoidei</taxon>
        <taxon>Percidae</taxon>
        <taxon>Percinae</taxon>
        <taxon>Perca</taxon>
    </lineage>
</organism>
<feature type="transmembrane region" description="Helical" evidence="12">
    <location>
        <begin position="24"/>
        <end position="45"/>
    </location>
</feature>
<dbReference type="InterPro" id="IPR002229">
    <property type="entry name" value="RhesusRHD"/>
</dbReference>
<evidence type="ECO:0000256" key="10">
    <source>
        <dbReference type="ARBA" id="ARBA00023180"/>
    </source>
</evidence>
<evidence type="ECO:0000256" key="12">
    <source>
        <dbReference type="SAM" id="Phobius"/>
    </source>
</evidence>
<keyword evidence="5" id="KW-1003">Cell membrane</keyword>
<sequence>MENCCEGVGNFFGRQKNTNIRVRLPAICFVWQIAMIILFGVFVRYDDESDVQKWIEHKQSHNITSDIENDFYYRYPSFQDVHVMIFVGFGFLMTFLKRYSFSGVGFNFLIGACGLQWALLMQGWFHSLDPNTGKISIGLER</sequence>
<feature type="domain" description="Ammonium transporter AmtB-like" evidence="13">
    <location>
        <begin position="69"/>
        <end position="126"/>
    </location>
</feature>
<evidence type="ECO:0000256" key="1">
    <source>
        <dbReference type="ARBA" id="ARBA00004651"/>
    </source>
</evidence>
<keyword evidence="8 12" id="KW-0472">Membrane</keyword>
<evidence type="ECO:0000256" key="9">
    <source>
        <dbReference type="ARBA" id="ARBA00023177"/>
    </source>
</evidence>
<protein>
    <recommendedName>
        <fullName evidence="13">Ammonium transporter AmtB-like domain-containing protein</fullName>
    </recommendedName>
</protein>
<comment type="subunit">
    <text evidence="3">Homotrimer.</text>
</comment>
<keyword evidence="7 12" id="KW-1133">Transmembrane helix</keyword>
<dbReference type="Proteomes" id="UP000465112">
    <property type="component" value="Chromosome 3"/>
</dbReference>
<dbReference type="GO" id="GO:0097272">
    <property type="term" value="P:ammonium homeostasis"/>
    <property type="evidence" value="ECO:0007669"/>
    <property type="project" value="TreeGrafter"/>
</dbReference>
<feature type="transmembrane region" description="Helical" evidence="12">
    <location>
        <begin position="106"/>
        <end position="125"/>
    </location>
</feature>
<evidence type="ECO:0000256" key="5">
    <source>
        <dbReference type="ARBA" id="ARBA00022475"/>
    </source>
</evidence>
<evidence type="ECO:0000256" key="7">
    <source>
        <dbReference type="ARBA" id="ARBA00022989"/>
    </source>
</evidence>
<evidence type="ECO:0000256" key="11">
    <source>
        <dbReference type="ARBA" id="ARBA00025220"/>
    </source>
</evidence>
<dbReference type="Pfam" id="PF00909">
    <property type="entry name" value="Ammonium_transp"/>
    <property type="match status" value="1"/>
</dbReference>
<dbReference type="GO" id="GO:0008519">
    <property type="term" value="F:ammonium channel activity"/>
    <property type="evidence" value="ECO:0007669"/>
    <property type="project" value="InterPro"/>
</dbReference>
<comment type="function">
    <text evidence="11">Functions as an ammonia transporter. May play a role in the elimination of ammonia in the gill.</text>
</comment>
<dbReference type="InterPro" id="IPR024041">
    <property type="entry name" value="NH4_transpt_AmtB-like_dom"/>
</dbReference>
<accession>A0A6A5FCA1</accession>
<feature type="transmembrane region" description="Helical" evidence="12">
    <location>
        <begin position="81"/>
        <end position="99"/>
    </location>
</feature>
<dbReference type="InterPro" id="IPR029020">
    <property type="entry name" value="Ammonium/urea_transptr"/>
</dbReference>
<keyword evidence="9" id="KW-0924">Ammonia transport</keyword>
<proteinExistence type="inferred from homology"/>
<evidence type="ECO:0000256" key="6">
    <source>
        <dbReference type="ARBA" id="ARBA00022692"/>
    </source>
</evidence>
<evidence type="ECO:0000256" key="3">
    <source>
        <dbReference type="ARBA" id="ARBA00011233"/>
    </source>
</evidence>
<comment type="subcellular location">
    <subcellularLocation>
        <location evidence="1">Cell membrane</location>
        <topology evidence="1">Multi-pass membrane protein</topology>
    </subcellularLocation>
</comment>
<dbReference type="SUPFAM" id="SSF111352">
    <property type="entry name" value="Ammonium transporter"/>
    <property type="match status" value="1"/>
</dbReference>
<evidence type="ECO:0000259" key="13">
    <source>
        <dbReference type="Pfam" id="PF00909"/>
    </source>
</evidence>
<keyword evidence="6 12" id="KW-0812">Transmembrane</keyword>
<gene>
    <name evidence="14" type="ORF">PFLUV_G00032990</name>
</gene>
<evidence type="ECO:0000256" key="2">
    <source>
        <dbReference type="ARBA" id="ARBA00011036"/>
    </source>
</evidence>
<dbReference type="PRINTS" id="PR00342">
    <property type="entry name" value="RHESUSRHD"/>
</dbReference>